<evidence type="ECO:0000313" key="3">
    <source>
        <dbReference type="Proteomes" id="UP001343492"/>
    </source>
</evidence>
<comment type="caution">
    <text evidence="2">The sequence shown here is derived from an EMBL/GenBank/DDBJ whole genome shotgun (WGS) entry which is preliminary data.</text>
</comment>
<protein>
    <submittedName>
        <fullName evidence="2">DUF5906 domain-containing protein</fullName>
    </submittedName>
</protein>
<dbReference type="Proteomes" id="UP001343492">
    <property type="component" value="Unassembled WGS sequence"/>
</dbReference>
<keyword evidence="3" id="KW-1185">Reference proteome</keyword>
<evidence type="ECO:0000259" key="1">
    <source>
        <dbReference type="Pfam" id="PF19263"/>
    </source>
</evidence>
<reference evidence="2 3" key="1">
    <citation type="submission" date="2024-01" db="EMBL/GenBank/DDBJ databases">
        <title>The genome sequence of Erythrobacteraceae sp. strain 1XM1-14.</title>
        <authorList>
            <person name="Liu Y."/>
        </authorList>
    </citation>
    <scope>NUCLEOTIDE SEQUENCE [LARGE SCALE GENOMIC DNA]</scope>
    <source>
        <strain evidence="2 3">1XM1-14</strain>
    </source>
</reference>
<dbReference type="EMBL" id="JAZDQV010000010">
    <property type="protein sequence ID" value="MEE1878122.1"/>
    <property type="molecule type" value="Genomic_DNA"/>
</dbReference>
<evidence type="ECO:0000313" key="2">
    <source>
        <dbReference type="EMBL" id="MEE1878122.1"/>
    </source>
</evidence>
<gene>
    <name evidence="2" type="ORF">VRS74_10555</name>
</gene>
<feature type="domain" description="NrS-1 polymerase-like helicase" evidence="1">
    <location>
        <begin position="352"/>
        <end position="460"/>
    </location>
</feature>
<organism evidence="2 3">
    <name type="scientific">Altererythrobacter litoralis</name>
    <dbReference type="NCBI Taxonomy" id="3113904"/>
    <lineage>
        <taxon>Bacteria</taxon>
        <taxon>Pseudomonadati</taxon>
        <taxon>Pseudomonadota</taxon>
        <taxon>Alphaproteobacteria</taxon>
        <taxon>Sphingomonadales</taxon>
        <taxon>Erythrobacteraceae</taxon>
        <taxon>Altererythrobacter</taxon>
    </lineage>
</organism>
<proteinExistence type="predicted"/>
<dbReference type="CDD" id="cd00188">
    <property type="entry name" value="TOPRIM"/>
    <property type="match status" value="1"/>
</dbReference>
<dbReference type="Pfam" id="PF19263">
    <property type="entry name" value="DUF5906"/>
    <property type="match status" value="1"/>
</dbReference>
<name>A0ABU7GGA4_9SPHN</name>
<accession>A0ABU7GGA4</accession>
<dbReference type="InterPro" id="IPR045455">
    <property type="entry name" value="NrS-1_pol-like_helicase"/>
</dbReference>
<dbReference type="RefSeq" id="WP_354145227.1">
    <property type="nucleotide sequence ID" value="NZ_JAZDQV010000010.1"/>
</dbReference>
<sequence>MGALMNYAERKGVSLSYDETGNAAENGGVIVVPIYDLDTGQAIAEQHIYSDGRKRFQGAFSDYIAGNFVGPETHKLFICEGWADAVVIQKLTATQVLWALNNVGVAKVAKWACKNLLARHIVIAADFDKEGIRPLLDVDGIGKATFIHPPVMGEDWWELAKRDEPLCAAILNSSKPLSLEDAAIATGLKEPACPKVVPMSLKDMLGRLVFVADGSLILDRVEPNCILAKADYRNFLLASKELVEAGDSTKKVQGFDLWMKHPDRITLSTVTFRAGADEFTQDPKGCASYNRWRPIDRPAPPAEWSSIAQPFFDHVRWLFGSEAESFLDWLAHIEQRPGELPHYGWLHVATNHGMGRNWIASVLHGVWPANVATNYNLSETLKNGFNGALSGKILAVVDEIDEGNSGKAYQHAQTLKKMVTEETRLINPKFGRQSVEWNSCRWLVFSNKLSALPLEDGDRRFWVVTTDEEPKSPEYYVDLYRLKVDPEFIASVAHALRMREIGGFNPGQRPPLSAAKKAVLARSRTEFENILMEVAEKWPVDLVTSAELKRLVGDEGWPKGPAVRHGVERAGFVKLYDVWDENEYGVRTKYQVYCIRNRDVWCTEIISRQSFRDEIARLSIEKKIESLGVFMEVIPYY</sequence>